<dbReference type="GO" id="GO:0046872">
    <property type="term" value="F:metal ion binding"/>
    <property type="evidence" value="ECO:0007669"/>
    <property type="project" value="UniProtKB-KW"/>
</dbReference>
<gene>
    <name evidence="5" type="ordered locus">Vdis_1796</name>
</gene>
<dbReference type="RefSeq" id="WP_013336895.1">
    <property type="nucleotide sequence ID" value="NC_014537.1"/>
</dbReference>
<keyword evidence="1" id="KW-0479">Metal-binding</keyword>
<evidence type="ECO:0000256" key="2">
    <source>
        <dbReference type="ARBA" id="ARBA00023004"/>
    </source>
</evidence>
<organism evidence="5 6">
    <name type="scientific">Vulcanisaeta distributa (strain DSM 14429 / JCM 11212 / NBRC 100878 / IC-017)</name>
    <dbReference type="NCBI Taxonomy" id="572478"/>
    <lineage>
        <taxon>Archaea</taxon>
        <taxon>Thermoproteota</taxon>
        <taxon>Thermoprotei</taxon>
        <taxon>Thermoproteales</taxon>
        <taxon>Thermoproteaceae</taxon>
        <taxon>Vulcanisaeta</taxon>
    </lineage>
</organism>
<dbReference type="InterPro" id="IPR006656">
    <property type="entry name" value="Mopterin_OxRdtase"/>
</dbReference>
<dbReference type="PANTHER" id="PTHR43742">
    <property type="entry name" value="TRIMETHYLAMINE-N-OXIDE REDUCTASE"/>
    <property type="match status" value="1"/>
</dbReference>
<accession>E1QUQ1</accession>
<feature type="domain" description="Molybdopterin oxidoreductase" evidence="4">
    <location>
        <begin position="164"/>
        <end position="389"/>
    </location>
</feature>
<evidence type="ECO:0000256" key="1">
    <source>
        <dbReference type="ARBA" id="ARBA00022723"/>
    </source>
</evidence>
<dbReference type="OrthoDB" id="23466at2157"/>
<dbReference type="GeneID" id="9752740"/>
<dbReference type="AlphaFoldDB" id="E1QUQ1"/>
<dbReference type="STRING" id="572478.Vdis_1796"/>
<sequence length="592" mass="66602">MVIACTRDCYDTCIFDENYRPLSIFPINGFTCARGRADLIRNERNRVTSAYIDGKEVSIDEAIKYVAKLFREVIKRDPARILRTDYDGNQGLLTWYFPDRLFNVIGASQSDRSICSAEGHAAIRAHYGTSMGALPEDFVKYRAAVFWAFPASVSAPHIWALFIKKFKVAIDVRFSDTVRKSDKAVIVRPGTDVFLALGIIKVLIEEGLVEGKVRHFEDLASYVGRFSLDYLSRVSGVPVDGIRWLAEFYHDYKPLTLIGFALGRSLNGGDAIGMISLIPALIGLERGYYYSNSLGWGIDFDYLRGLHMAKSSRVIPMADFGDYIERGEVDIVYAWNENPVVTLPGGDKLIEAVREGRVALIVHDPYWSETAKLANVVIPAPTFLEKYDVIYSYWHDYLVYNEPIKSPRGITEVDLIRKLAKELEISHPLLLEDPWDAVDKAIRPAGVTLEELRVRKIVKVKPRYLPTNEPDALPLPNPVEPSELSDNEVRLVFTSHPLYTNTQFREVYGNLESVVYTHDYEGVVVLENEFGVVRVRAVRDSNVPPGVALIYKSSLIDLDGKPINTLTGRVKGKYAGTPLLNGVKVRIRVANK</sequence>
<dbReference type="EMBL" id="CP002100">
    <property type="protein sequence ID" value="ADN51170.1"/>
    <property type="molecule type" value="Genomic_DNA"/>
</dbReference>
<dbReference type="PANTHER" id="PTHR43742:SF6">
    <property type="entry name" value="OXIDOREDUCTASE YYAE-RELATED"/>
    <property type="match status" value="1"/>
</dbReference>
<dbReference type="KEGG" id="vdi:Vdis_1796"/>
<dbReference type="GO" id="GO:0051536">
    <property type="term" value="F:iron-sulfur cluster binding"/>
    <property type="evidence" value="ECO:0007669"/>
    <property type="project" value="UniProtKB-KW"/>
</dbReference>
<dbReference type="Gene3D" id="3.40.50.740">
    <property type="match status" value="1"/>
</dbReference>
<dbReference type="eggNOG" id="arCOG01491">
    <property type="taxonomic scope" value="Archaea"/>
</dbReference>
<keyword evidence="3" id="KW-0411">Iron-sulfur</keyword>
<evidence type="ECO:0000313" key="6">
    <source>
        <dbReference type="Proteomes" id="UP000006681"/>
    </source>
</evidence>
<keyword evidence="2" id="KW-0408">Iron</keyword>
<dbReference type="GO" id="GO:0016491">
    <property type="term" value="F:oxidoreductase activity"/>
    <property type="evidence" value="ECO:0007669"/>
    <property type="project" value="InterPro"/>
</dbReference>
<evidence type="ECO:0000256" key="3">
    <source>
        <dbReference type="ARBA" id="ARBA00023014"/>
    </source>
</evidence>
<reference evidence="5 6" key="1">
    <citation type="journal article" date="2010" name="Stand. Genomic Sci.">
        <title>Complete genome sequence of Vulcanisaeta distributa type strain (IC-017).</title>
        <authorList>
            <person name="Mavromatis K."/>
            <person name="Sikorski J."/>
            <person name="Pabst E."/>
            <person name="Teshima H."/>
            <person name="Lapidus A."/>
            <person name="Lucas S."/>
            <person name="Nolan M."/>
            <person name="Glavina Del Rio T."/>
            <person name="Cheng J.F."/>
            <person name="Bruce D."/>
            <person name="Goodwin L."/>
            <person name="Pitluck S."/>
            <person name="Liolios K."/>
            <person name="Ivanova N."/>
            <person name="Mikhailova N."/>
            <person name="Pati A."/>
            <person name="Chen A."/>
            <person name="Palaniappan K."/>
            <person name="Land M."/>
            <person name="Hauser L."/>
            <person name="Chang Y.J."/>
            <person name="Jeffries C.D."/>
            <person name="Rohde M."/>
            <person name="Spring S."/>
            <person name="Goker M."/>
            <person name="Wirth R."/>
            <person name="Woyke T."/>
            <person name="Bristow J."/>
            <person name="Eisen J.A."/>
            <person name="Markowitz V."/>
            <person name="Hugenholtz P."/>
            <person name="Klenk H.P."/>
            <person name="Kyrpides N.C."/>
        </authorList>
    </citation>
    <scope>NUCLEOTIDE SEQUENCE [LARGE SCALE GENOMIC DNA]</scope>
    <source>
        <strain evidence="6">DSM 14429 / JCM 11212 / NBRC 100878 / IC-017</strain>
    </source>
</reference>
<reference evidence="6" key="2">
    <citation type="journal article" date="2010" name="Stand. Genomic Sci.">
        <title>Complete genome sequence of Vulcanisaeta distributa type strain (IC-017T).</title>
        <authorList>
            <person name="Mavromatis K."/>
            <person name="Sikorski J."/>
            <person name="Pabst E."/>
            <person name="Teshima H."/>
            <person name="Lapidus A."/>
            <person name="Lucas S."/>
            <person name="Nolan M."/>
            <person name="Glavina Del Rio T."/>
            <person name="Cheng J."/>
            <person name="Bruce D."/>
            <person name="Goodwin L."/>
            <person name="Pitluck S."/>
            <person name="Liolios K."/>
            <person name="Ivanova N."/>
            <person name="Mikhailova N."/>
            <person name="Pati A."/>
            <person name="Chen A."/>
            <person name="Palaniappan K."/>
            <person name="Land M."/>
            <person name="Hauser L."/>
            <person name="Chang Y."/>
            <person name="Jeffries C."/>
            <person name="Rohde M."/>
            <person name="Spring S."/>
            <person name="Goker M."/>
            <person name="Wirth R."/>
            <person name="Woyke T."/>
            <person name="Bristow J."/>
            <person name="Eisen J."/>
            <person name="Markowitz V."/>
            <person name="Hugenholtz P."/>
            <person name="Klenk H."/>
            <person name="Kyrpides N."/>
        </authorList>
    </citation>
    <scope>NUCLEOTIDE SEQUENCE [LARGE SCALE GENOMIC DNA]</scope>
    <source>
        <strain evidence="6">DSM 14429 / JCM 11212 / NBRC 100878 / IC-017</strain>
    </source>
</reference>
<dbReference type="SUPFAM" id="SSF53706">
    <property type="entry name" value="Formate dehydrogenase/DMSO reductase, domains 1-3"/>
    <property type="match status" value="1"/>
</dbReference>
<evidence type="ECO:0000259" key="4">
    <source>
        <dbReference type="Pfam" id="PF00384"/>
    </source>
</evidence>
<evidence type="ECO:0000313" key="5">
    <source>
        <dbReference type="EMBL" id="ADN51170.1"/>
    </source>
</evidence>
<proteinExistence type="predicted"/>
<dbReference type="SUPFAM" id="SSF50692">
    <property type="entry name" value="ADC-like"/>
    <property type="match status" value="1"/>
</dbReference>
<dbReference type="Proteomes" id="UP000006681">
    <property type="component" value="Chromosome"/>
</dbReference>
<dbReference type="Gene3D" id="3.30.2070.10">
    <property type="entry name" value="Formate dehydrogenase/DMSO reductase"/>
    <property type="match status" value="1"/>
</dbReference>
<protein>
    <submittedName>
        <fullName evidence="5">Molybdopterin dinucleotide-binding region</fullName>
    </submittedName>
</protein>
<dbReference type="InterPro" id="IPR009010">
    <property type="entry name" value="Asp_de-COase-like_dom_sf"/>
</dbReference>
<dbReference type="HOGENOM" id="CLU_000422_13_3_2"/>
<dbReference type="InterPro" id="IPR050612">
    <property type="entry name" value="Prok_Mopterin_Oxidored"/>
</dbReference>
<name>E1QUQ1_VULDI</name>
<dbReference type="Pfam" id="PF00384">
    <property type="entry name" value="Molybdopterin"/>
    <property type="match status" value="1"/>
</dbReference>
<dbReference type="Gene3D" id="3.40.228.10">
    <property type="entry name" value="Dimethylsulfoxide Reductase, domain 2"/>
    <property type="match status" value="1"/>
</dbReference>
<keyword evidence="6" id="KW-1185">Reference proteome</keyword>